<name>A0AB39VBS1_9FUSO</name>
<dbReference type="InterPro" id="IPR019734">
    <property type="entry name" value="TPR_rpt"/>
</dbReference>
<accession>A0AB39VBS1</accession>
<organism evidence="1">
    <name type="scientific">Leptotrichia mesophila</name>
    <dbReference type="NCBI Taxonomy" id="3239303"/>
    <lineage>
        <taxon>Bacteria</taxon>
        <taxon>Fusobacteriati</taxon>
        <taxon>Fusobacteriota</taxon>
        <taxon>Fusobacteriia</taxon>
        <taxon>Fusobacteriales</taxon>
        <taxon>Leptotrichiaceae</taxon>
        <taxon>Leptotrichia</taxon>
    </lineage>
</organism>
<dbReference type="EMBL" id="CP165646">
    <property type="protein sequence ID" value="XDU65331.1"/>
    <property type="molecule type" value="Genomic_DNA"/>
</dbReference>
<dbReference type="Gene3D" id="1.25.40.10">
    <property type="entry name" value="Tetratricopeptide repeat domain"/>
    <property type="match status" value="2"/>
</dbReference>
<sequence length="404" mass="47204">MILWKLKKFYSKYLLTILFLWLLSFTIISCSKPTNRVKNEDKKYLELISLGDVERDEGNYKNAEKYYEEAKKYDNGAYLSIAYLYYNFIDKNEGEKKYKIAYDKGNSQAAYILGSIAYKKGNFNLAKEWYLKGIEKGDKFSNIDLGKLLISENKIDEAKKYLLKVEDGNDAEGIYYLMTIYYREKNKSKIHSLKEKMFGKNKMNGIDDEIMLKIDLMLGDENENKKFELIDEADSLMRINKYEEAKKKYEKLLEYGFEGYYFLGNMYKFLDNNSEAMKYYEIAYKKGNMGMAAYKIGNIYEEENNKLEAKKWYQAGINAGNLQSASTLGMLEISEGNEEKAKELFLRGIEQKNAEAILGMMGYYQKKGNDKKIKELSKKILEEKGLLYNSLNLNNIATKVFLYD</sequence>
<dbReference type="PANTHER" id="PTHR11102:SF160">
    <property type="entry name" value="ERAD-ASSOCIATED E3 UBIQUITIN-PROTEIN LIGASE COMPONENT HRD3"/>
    <property type="match status" value="1"/>
</dbReference>
<dbReference type="KEGG" id="lmes:AB8B23_04035"/>
<dbReference type="SUPFAM" id="SSF81901">
    <property type="entry name" value="HCP-like"/>
    <property type="match status" value="2"/>
</dbReference>
<proteinExistence type="predicted"/>
<dbReference type="AlphaFoldDB" id="A0AB39VBS1"/>
<dbReference type="InterPro" id="IPR050767">
    <property type="entry name" value="Sel1_AlgK"/>
</dbReference>
<reference evidence="1" key="1">
    <citation type="submission" date="2024-07" db="EMBL/GenBank/DDBJ databases">
        <authorList>
            <person name="Li X.-J."/>
            <person name="Wang X."/>
        </authorList>
    </citation>
    <scope>NUCLEOTIDE SEQUENCE</scope>
    <source>
        <strain evidence="1">HSP-342</strain>
    </source>
</reference>
<dbReference type="SMART" id="SM00028">
    <property type="entry name" value="TPR"/>
    <property type="match status" value="4"/>
</dbReference>
<dbReference type="InterPro" id="IPR006597">
    <property type="entry name" value="Sel1-like"/>
</dbReference>
<evidence type="ECO:0000313" key="1">
    <source>
        <dbReference type="EMBL" id="XDU65331.1"/>
    </source>
</evidence>
<dbReference type="PROSITE" id="PS51257">
    <property type="entry name" value="PROKAR_LIPOPROTEIN"/>
    <property type="match status" value="1"/>
</dbReference>
<dbReference type="InterPro" id="IPR011990">
    <property type="entry name" value="TPR-like_helical_dom_sf"/>
</dbReference>
<dbReference type="RefSeq" id="WP_369713544.1">
    <property type="nucleotide sequence ID" value="NZ_CP165646.1"/>
</dbReference>
<dbReference type="SMART" id="SM00671">
    <property type="entry name" value="SEL1"/>
    <property type="match status" value="4"/>
</dbReference>
<gene>
    <name evidence="1" type="ORF">AB8B23_04035</name>
</gene>
<dbReference type="PANTHER" id="PTHR11102">
    <property type="entry name" value="SEL-1-LIKE PROTEIN"/>
    <property type="match status" value="1"/>
</dbReference>
<dbReference type="Pfam" id="PF13181">
    <property type="entry name" value="TPR_8"/>
    <property type="match status" value="4"/>
</dbReference>
<protein>
    <submittedName>
        <fullName evidence="1">Tetratricopeptide repeat protein</fullName>
    </submittedName>
</protein>